<keyword evidence="2" id="KW-0560">Oxidoreductase</keyword>
<dbReference type="InterPro" id="IPR000683">
    <property type="entry name" value="Gfo/Idh/MocA-like_OxRdtase_N"/>
</dbReference>
<accession>A0ABX1X7N7</accession>
<protein>
    <submittedName>
        <fullName evidence="5">Gfo/Idh/MocA family oxidoreductase</fullName>
    </submittedName>
</protein>
<dbReference type="Gene3D" id="3.30.360.10">
    <property type="entry name" value="Dihydrodipicolinate Reductase, domain 2"/>
    <property type="match status" value="1"/>
</dbReference>
<feature type="domain" description="GFO/IDH/MocA-like oxidoreductase" evidence="4">
    <location>
        <begin position="139"/>
        <end position="244"/>
    </location>
</feature>
<comment type="similarity">
    <text evidence="1">Belongs to the Gfo/Idh/MocA family.</text>
</comment>
<keyword evidence="6" id="KW-1185">Reference proteome</keyword>
<organism evidence="5 6">
    <name type="scientific">Paenibacillus plantarum</name>
    <dbReference type="NCBI Taxonomy" id="2654975"/>
    <lineage>
        <taxon>Bacteria</taxon>
        <taxon>Bacillati</taxon>
        <taxon>Bacillota</taxon>
        <taxon>Bacilli</taxon>
        <taxon>Bacillales</taxon>
        <taxon>Paenibacillaceae</taxon>
        <taxon>Paenibacillus</taxon>
    </lineage>
</organism>
<dbReference type="SUPFAM" id="SSF55347">
    <property type="entry name" value="Glyceraldehyde-3-phosphate dehydrogenase-like, C-terminal domain"/>
    <property type="match status" value="1"/>
</dbReference>
<evidence type="ECO:0000259" key="3">
    <source>
        <dbReference type="Pfam" id="PF01408"/>
    </source>
</evidence>
<dbReference type="Pfam" id="PF01408">
    <property type="entry name" value="GFO_IDH_MocA"/>
    <property type="match status" value="1"/>
</dbReference>
<name>A0ABX1X7N7_9BACL</name>
<dbReference type="PANTHER" id="PTHR22604">
    <property type="entry name" value="OXIDOREDUCTASES"/>
    <property type="match status" value="1"/>
</dbReference>
<evidence type="ECO:0000256" key="1">
    <source>
        <dbReference type="ARBA" id="ARBA00010928"/>
    </source>
</evidence>
<sequence length="338" mass="38413">MSIFNHKEIVVASLGCPAILPRALLQPAREVEGVRIGGLANRTVSKAKALAEEYGIAKVYDNFEQLVHDPEVHLVYIALSNELHEEWTVRAAKAGKAVLVEKPICSNLTEWERIERAAEEADVQIWEGLMVQHHPWQHTLRSMIEDGRYGRLLKTETRISFTPKDNFRGNYRSNPTKGGGVFRDLGCYWLQFIQAIHGLEGGRFSGQSDFAGPNGCDWTFHAKAAFPDGLKSTFIGSFEMPYKSKHVCHFEQATVTLGDFFRANVGHYKIRLTIEWLDGGHREHIEFDPMNYYTNQLRAIRDALRQGKPSEPFNQVKERIVIADTIYQSALQDISRRA</sequence>
<dbReference type="InterPro" id="IPR036291">
    <property type="entry name" value="NAD(P)-bd_dom_sf"/>
</dbReference>
<evidence type="ECO:0000313" key="5">
    <source>
        <dbReference type="EMBL" id="NOU64054.1"/>
    </source>
</evidence>
<dbReference type="Gene3D" id="3.40.50.720">
    <property type="entry name" value="NAD(P)-binding Rossmann-like Domain"/>
    <property type="match status" value="1"/>
</dbReference>
<dbReference type="InterPro" id="IPR050984">
    <property type="entry name" value="Gfo/Idh/MocA_domain"/>
</dbReference>
<dbReference type="EMBL" id="WHNY01000026">
    <property type="protein sequence ID" value="NOU64054.1"/>
    <property type="molecule type" value="Genomic_DNA"/>
</dbReference>
<evidence type="ECO:0000259" key="4">
    <source>
        <dbReference type="Pfam" id="PF22725"/>
    </source>
</evidence>
<proteinExistence type="inferred from homology"/>
<dbReference type="RefSeq" id="WP_171629791.1">
    <property type="nucleotide sequence ID" value="NZ_WHNY01000026.1"/>
</dbReference>
<gene>
    <name evidence="5" type="ORF">GC096_08460</name>
</gene>
<dbReference type="SUPFAM" id="SSF51735">
    <property type="entry name" value="NAD(P)-binding Rossmann-fold domains"/>
    <property type="match status" value="1"/>
</dbReference>
<feature type="domain" description="Gfo/Idh/MocA-like oxidoreductase N-terminal" evidence="3">
    <location>
        <begin position="26"/>
        <end position="128"/>
    </location>
</feature>
<dbReference type="PANTHER" id="PTHR22604:SF105">
    <property type="entry name" value="TRANS-1,2-DIHYDROBENZENE-1,2-DIOL DEHYDROGENASE"/>
    <property type="match status" value="1"/>
</dbReference>
<evidence type="ECO:0000313" key="6">
    <source>
        <dbReference type="Proteomes" id="UP000653578"/>
    </source>
</evidence>
<dbReference type="InterPro" id="IPR055170">
    <property type="entry name" value="GFO_IDH_MocA-like_dom"/>
</dbReference>
<dbReference type="Pfam" id="PF22725">
    <property type="entry name" value="GFO_IDH_MocA_C3"/>
    <property type="match status" value="1"/>
</dbReference>
<dbReference type="Proteomes" id="UP000653578">
    <property type="component" value="Unassembled WGS sequence"/>
</dbReference>
<comment type="caution">
    <text evidence="5">The sequence shown here is derived from an EMBL/GenBank/DDBJ whole genome shotgun (WGS) entry which is preliminary data.</text>
</comment>
<reference evidence="5 6" key="1">
    <citation type="submission" date="2019-10" db="EMBL/GenBank/DDBJ databases">
        <title>Description of Paenibacillus humi sp. nov.</title>
        <authorList>
            <person name="Carlier A."/>
            <person name="Qi S."/>
        </authorList>
    </citation>
    <scope>NUCLEOTIDE SEQUENCE [LARGE SCALE GENOMIC DNA]</scope>
    <source>
        <strain evidence="5 6">LMG 31461</strain>
    </source>
</reference>
<evidence type="ECO:0000256" key="2">
    <source>
        <dbReference type="ARBA" id="ARBA00023002"/>
    </source>
</evidence>